<dbReference type="AlphaFoldDB" id="A0A9K3K9H3"/>
<name>A0A9K3K9H3_9STRA</name>
<comment type="caution">
    <text evidence="2">The sequence shown here is derived from an EMBL/GenBank/DDBJ whole genome shotgun (WGS) entry which is preliminary data.</text>
</comment>
<reference evidence="2" key="1">
    <citation type="journal article" date="2021" name="Sci. Rep.">
        <title>Diploid genomic architecture of Nitzschia inconspicua, an elite biomass production diatom.</title>
        <authorList>
            <person name="Oliver A."/>
            <person name="Podell S."/>
            <person name="Pinowska A."/>
            <person name="Traller J.C."/>
            <person name="Smith S.R."/>
            <person name="McClure R."/>
            <person name="Beliaev A."/>
            <person name="Bohutskyi P."/>
            <person name="Hill E.A."/>
            <person name="Rabines A."/>
            <person name="Zheng H."/>
            <person name="Allen L.Z."/>
            <person name="Kuo A."/>
            <person name="Grigoriev I.V."/>
            <person name="Allen A.E."/>
            <person name="Hazlebeck D."/>
            <person name="Allen E.E."/>
        </authorList>
    </citation>
    <scope>NUCLEOTIDE SEQUENCE</scope>
    <source>
        <strain evidence="2">Hildebrandi</strain>
    </source>
</reference>
<sequence>MATVNTPSAAIPATPTMDSPSVEKQSSPMVEKLEHVPRRSRTPSTSSCSSVLFQFEIPGSKPNTKSPLDQDDDVAWMDDFLCPTAPEGDVRVRLGHPLFDCCGRALSILSDEPLTAFKKELLLDNMNILKRTTDDDDVDDDDDDDDDLLSEGDLEDDCEVDCYDEEDVLDSKLYCSSTPVVESRSPLRPETTSPSSSWNRRGSSNYQRELLLDGGFDEMARLLAKFQLDDRTEDDDDVLSEGDVESCYGDDEDDQEDDFDDGDSDYDSNGSHQNHLFVISE</sequence>
<organism evidence="2 4">
    <name type="scientific">Nitzschia inconspicua</name>
    <dbReference type="NCBI Taxonomy" id="303405"/>
    <lineage>
        <taxon>Eukaryota</taxon>
        <taxon>Sar</taxon>
        <taxon>Stramenopiles</taxon>
        <taxon>Ochrophyta</taxon>
        <taxon>Bacillariophyta</taxon>
        <taxon>Bacillariophyceae</taxon>
        <taxon>Bacillariophycidae</taxon>
        <taxon>Bacillariales</taxon>
        <taxon>Bacillariaceae</taxon>
        <taxon>Nitzschia</taxon>
    </lineage>
</organism>
<feature type="region of interest" description="Disordered" evidence="1">
    <location>
        <begin position="231"/>
        <end position="281"/>
    </location>
</feature>
<feature type="compositionally biased region" description="Low complexity" evidence="1">
    <location>
        <begin position="193"/>
        <end position="202"/>
    </location>
</feature>
<evidence type="ECO:0000313" key="3">
    <source>
        <dbReference type="EMBL" id="KAG7365665.1"/>
    </source>
</evidence>
<feature type="region of interest" description="Disordered" evidence="1">
    <location>
        <begin position="132"/>
        <end position="155"/>
    </location>
</feature>
<protein>
    <submittedName>
        <fullName evidence="2">Uncharacterized protein</fullName>
    </submittedName>
</protein>
<dbReference type="Proteomes" id="UP000693970">
    <property type="component" value="Unassembled WGS sequence"/>
</dbReference>
<dbReference type="EMBL" id="JAGRRH010000008">
    <property type="protein sequence ID" value="KAG7365665.1"/>
    <property type="molecule type" value="Genomic_DNA"/>
</dbReference>
<keyword evidence="4" id="KW-1185">Reference proteome</keyword>
<feature type="region of interest" description="Disordered" evidence="1">
    <location>
        <begin position="1"/>
        <end position="29"/>
    </location>
</feature>
<evidence type="ECO:0000256" key="1">
    <source>
        <dbReference type="SAM" id="MobiDB-lite"/>
    </source>
</evidence>
<evidence type="ECO:0000313" key="4">
    <source>
        <dbReference type="Proteomes" id="UP000693970"/>
    </source>
</evidence>
<dbReference type="EMBL" id="JAGRRH010000032">
    <property type="protein sequence ID" value="KAG7339557.1"/>
    <property type="molecule type" value="Genomic_DNA"/>
</dbReference>
<feature type="region of interest" description="Disordered" evidence="1">
    <location>
        <begin position="180"/>
        <end position="202"/>
    </location>
</feature>
<feature type="compositionally biased region" description="Acidic residues" evidence="1">
    <location>
        <begin position="134"/>
        <end position="155"/>
    </location>
</feature>
<feature type="compositionally biased region" description="Polar residues" evidence="1">
    <location>
        <begin position="16"/>
        <end position="28"/>
    </location>
</feature>
<evidence type="ECO:0000313" key="2">
    <source>
        <dbReference type="EMBL" id="KAG7339557.1"/>
    </source>
</evidence>
<reference evidence="2" key="2">
    <citation type="submission" date="2021-04" db="EMBL/GenBank/DDBJ databases">
        <authorList>
            <person name="Podell S."/>
        </authorList>
    </citation>
    <scope>NUCLEOTIDE SEQUENCE</scope>
    <source>
        <strain evidence="2">Hildebrandi</strain>
    </source>
</reference>
<feature type="compositionally biased region" description="Acidic residues" evidence="1">
    <location>
        <begin position="231"/>
        <end position="266"/>
    </location>
</feature>
<proteinExistence type="predicted"/>
<accession>A0A9K3K9H3</accession>
<gene>
    <name evidence="3" type="ORF">IV203_025106</name>
    <name evidence="2" type="ORF">IV203_025150</name>
</gene>